<keyword evidence="3" id="KW-1185">Reference proteome</keyword>
<evidence type="ECO:0000313" key="3">
    <source>
        <dbReference type="Proteomes" id="UP000057158"/>
    </source>
</evidence>
<dbReference type="Proteomes" id="UP000057158">
    <property type="component" value="Chromosome"/>
</dbReference>
<gene>
    <name evidence="2" type="ORF">DSOUD_0461</name>
</gene>
<organism evidence="2 3">
    <name type="scientific">Desulfuromonas soudanensis</name>
    <dbReference type="NCBI Taxonomy" id="1603606"/>
    <lineage>
        <taxon>Bacteria</taxon>
        <taxon>Pseudomonadati</taxon>
        <taxon>Thermodesulfobacteriota</taxon>
        <taxon>Desulfuromonadia</taxon>
        <taxon>Desulfuromonadales</taxon>
        <taxon>Desulfuromonadaceae</taxon>
        <taxon>Desulfuromonas</taxon>
    </lineage>
</organism>
<dbReference type="PATRIC" id="fig|1603606.3.peg.497"/>
<proteinExistence type="predicted"/>
<reference evidence="2 3" key="1">
    <citation type="submission" date="2015-07" db="EMBL/GenBank/DDBJ databases">
        <title>Isolation and Genomic Characterization of a Novel Halophilic Metal-Reducing Deltaproteobacterium from the Deep Subsurface.</title>
        <authorList>
            <person name="Badalamenti J.P."/>
            <person name="Summers Z.M."/>
            <person name="Gralnick J.A."/>
            <person name="Bond D.R."/>
        </authorList>
    </citation>
    <scope>NUCLEOTIDE SEQUENCE [LARGE SCALE GENOMIC DNA]</scope>
    <source>
        <strain evidence="2 3">WTL</strain>
    </source>
</reference>
<evidence type="ECO:0000313" key="2">
    <source>
        <dbReference type="EMBL" id="ALC15253.1"/>
    </source>
</evidence>
<name>A0A0M3QF10_9BACT</name>
<protein>
    <submittedName>
        <fullName evidence="2">Uncharacterized protein</fullName>
    </submittedName>
</protein>
<feature type="chain" id="PRO_5005787597" evidence="1">
    <location>
        <begin position="26"/>
        <end position="262"/>
    </location>
</feature>
<accession>A0A0M3QF10</accession>
<dbReference type="KEGG" id="des:DSOUD_0461"/>
<evidence type="ECO:0000256" key="1">
    <source>
        <dbReference type="SAM" id="SignalP"/>
    </source>
</evidence>
<dbReference type="EMBL" id="CP010802">
    <property type="protein sequence ID" value="ALC15253.1"/>
    <property type="molecule type" value="Genomic_DNA"/>
</dbReference>
<dbReference type="RefSeq" id="WP_053549477.1">
    <property type="nucleotide sequence ID" value="NZ_CP010802.1"/>
</dbReference>
<feature type="signal peptide" evidence="1">
    <location>
        <begin position="1"/>
        <end position="25"/>
    </location>
</feature>
<sequence>MLKKSMRVLLAALCAIGLFAGTASARDEVLLQDMINLEKAYIPPLFFTNQADMLLPAKKGMMILRSEWNAFKLAYYDYKPNYNNWQVYLDTAEYAIQDAEAIVASVTPANPATLILAHEALEGVRMTMLELRTHNGFPKFITDAMTTYHGPMEYIVIALKTQPMSPALIEDVTATYKIAEKAWTKVEKCPVDPGMWGFSNEKMQLYYSLLVKERAALDNFAAALESGDPAAIKMTGTLAIKQPFVDAYILFADLTPFAPPAQ</sequence>
<keyword evidence="1" id="KW-0732">Signal</keyword>
<dbReference type="AlphaFoldDB" id="A0A0M3QF10"/>